<evidence type="ECO:0000256" key="9">
    <source>
        <dbReference type="ARBA" id="ARBA00040505"/>
    </source>
</evidence>
<dbReference type="AlphaFoldDB" id="A0AAN4ZAY1"/>
<evidence type="ECO:0000259" key="10">
    <source>
        <dbReference type="Pfam" id="PF01636"/>
    </source>
</evidence>
<dbReference type="InterPro" id="IPR011009">
    <property type="entry name" value="Kinase-like_dom_sf"/>
</dbReference>
<comment type="catalytic activity">
    <reaction evidence="6">
        <text>(5R)-5-hydroxy-L-lysine + GTP = (5R)-5-phosphooxy-L-lysine + GDP + H(+)</text>
        <dbReference type="Rhea" id="RHEA:19049"/>
        <dbReference type="ChEBI" id="CHEBI:15378"/>
        <dbReference type="ChEBI" id="CHEBI:37565"/>
        <dbReference type="ChEBI" id="CHEBI:57882"/>
        <dbReference type="ChEBI" id="CHEBI:58189"/>
        <dbReference type="ChEBI" id="CHEBI:58357"/>
        <dbReference type="EC" id="2.7.1.81"/>
    </reaction>
</comment>
<evidence type="ECO:0000313" key="11">
    <source>
        <dbReference type="EMBL" id="GMR37837.1"/>
    </source>
</evidence>
<evidence type="ECO:0000256" key="3">
    <source>
        <dbReference type="ARBA" id="ARBA00022490"/>
    </source>
</evidence>
<name>A0AAN4ZAY1_9BILA</name>
<dbReference type="EMBL" id="BTRK01000002">
    <property type="protein sequence ID" value="GMR37837.1"/>
    <property type="molecule type" value="Genomic_DNA"/>
</dbReference>
<evidence type="ECO:0000256" key="7">
    <source>
        <dbReference type="ARBA" id="ARBA00037368"/>
    </source>
</evidence>
<evidence type="ECO:0000256" key="8">
    <source>
        <dbReference type="ARBA" id="ARBA00038873"/>
    </source>
</evidence>
<dbReference type="InterPro" id="IPR050249">
    <property type="entry name" value="Pseudomonas-type_ThrB"/>
</dbReference>
<protein>
    <recommendedName>
        <fullName evidence="9">Hydroxylysine kinase</fullName>
        <ecNumber evidence="8">2.7.1.81</ecNumber>
    </recommendedName>
</protein>
<evidence type="ECO:0000256" key="4">
    <source>
        <dbReference type="ARBA" id="ARBA00022679"/>
    </source>
</evidence>
<evidence type="ECO:0000256" key="1">
    <source>
        <dbReference type="ARBA" id="ARBA00004496"/>
    </source>
</evidence>
<sequence length="348" mass="39806">MLYTENEVTQAPVVEERTLRTILAREYGLMTGIFHRLTGYEDCNFRLSECRWEAGIEGPDEIIVKITNPIEAKDTSVVDAQYEVFSLLRSARIPTPEGIKTKAGEWWTLQDLGAGVRLPVRVFRMLPGEKLECFDFTPELVSEIGRTLASVHRTLDTVALPLSHVPFISPENFNCMKREAEILFRRRLIDNQQKALVDKTFVDLEEVILKRRNVFDEGLIHSDFNETNLLVKEGKVSGVLDFGDMHVSLRVFDVAAAILYLHLSDRLGQRLDDLTMNFLSGYRSYRAFIGPHDSLLVAMRARMACSLIYGLRTARINYRGGSIDYVLKTQSNGWETLQRLSSRYTLKY</sequence>
<dbReference type="InterPro" id="IPR002575">
    <property type="entry name" value="Aminoglycoside_PTrfase"/>
</dbReference>
<accession>A0AAN4ZAY1</accession>
<dbReference type="SUPFAM" id="SSF56112">
    <property type="entry name" value="Protein kinase-like (PK-like)"/>
    <property type="match status" value="1"/>
</dbReference>
<organism evidence="11 12">
    <name type="scientific">Pristionchus mayeri</name>
    <dbReference type="NCBI Taxonomy" id="1317129"/>
    <lineage>
        <taxon>Eukaryota</taxon>
        <taxon>Metazoa</taxon>
        <taxon>Ecdysozoa</taxon>
        <taxon>Nematoda</taxon>
        <taxon>Chromadorea</taxon>
        <taxon>Rhabditida</taxon>
        <taxon>Rhabditina</taxon>
        <taxon>Diplogasteromorpha</taxon>
        <taxon>Diplogasteroidea</taxon>
        <taxon>Neodiplogasteridae</taxon>
        <taxon>Pristionchus</taxon>
    </lineage>
</organism>
<comment type="caution">
    <text evidence="11">The sequence shown here is derived from an EMBL/GenBank/DDBJ whole genome shotgun (WGS) entry which is preliminary data.</text>
</comment>
<reference evidence="12" key="1">
    <citation type="submission" date="2022-10" db="EMBL/GenBank/DDBJ databases">
        <title>Genome assembly of Pristionchus species.</title>
        <authorList>
            <person name="Yoshida K."/>
            <person name="Sommer R.J."/>
        </authorList>
    </citation>
    <scope>NUCLEOTIDE SEQUENCE [LARGE SCALE GENOMIC DNA]</scope>
    <source>
        <strain evidence="12">RS5460</strain>
    </source>
</reference>
<evidence type="ECO:0000256" key="5">
    <source>
        <dbReference type="ARBA" id="ARBA00022777"/>
    </source>
</evidence>
<feature type="domain" description="Aminoglycoside phosphotransferase" evidence="10">
    <location>
        <begin position="57"/>
        <end position="288"/>
    </location>
</feature>
<dbReference type="PANTHER" id="PTHR21064">
    <property type="entry name" value="AMINOGLYCOSIDE PHOSPHOTRANSFERASE DOMAIN-CONTAINING PROTEIN-RELATED"/>
    <property type="match status" value="1"/>
</dbReference>
<keyword evidence="3" id="KW-0963">Cytoplasm</keyword>
<dbReference type="Proteomes" id="UP001328107">
    <property type="component" value="Unassembled WGS sequence"/>
</dbReference>
<evidence type="ECO:0000256" key="6">
    <source>
        <dbReference type="ARBA" id="ARBA00036820"/>
    </source>
</evidence>
<comment type="similarity">
    <text evidence="2">Belongs to the aminoglycoside phosphotransferase family.</text>
</comment>
<evidence type="ECO:0000256" key="2">
    <source>
        <dbReference type="ARBA" id="ARBA00006219"/>
    </source>
</evidence>
<keyword evidence="5" id="KW-0418">Kinase</keyword>
<comment type="function">
    <text evidence="7">Catalyzes the GTP-dependent phosphorylation of 5-hydroxy-L-lysine.</text>
</comment>
<keyword evidence="4" id="KW-0808">Transferase</keyword>
<keyword evidence="12" id="KW-1185">Reference proteome</keyword>
<gene>
    <name evidence="11" type="ORF">PMAYCL1PPCAC_08032</name>
</gene>
<dbReference type="PANTHER" id="PTHR21064:SF1">
    <property type="entry name" value="HYDROXYLYSINE KINASE"/>
    <property type="match status" value="1"/>
</dbReference>
<dbReference type="Gene3D" id="3.90.1200.10">
    <property type="match status" value="1"/>
</dbReference>
<dbReference type="GO" id="GO:0005737">
    <property type="term" value="C:cytoplasm"/>
    <property type="evidence" value="ECO:0007669"/>
    <property type="project" value="UniProtKB-SubCell"/>
</dbReference>
<dbReference type="EC" id="2.7.1.81" evidence="8"/>
<dbReference type="Pfam" id="PF01636">
    <property type="entry name" value="APH"/>
    <property type="match status" value="1"/>
</dbReference>
<evidence type="ECO:0000313" key="12">
    <source>
        <dbReference type="Proteomes" id="UP001328107"/>
    </source>
</evidence>
<comment type="subcellular location">
    <subcellularLocation>
        <location evidence="1">Cytoplasm</location>
    </subcellularLocation>
</comment>
<proteinExistence type="inferred from homology"/>
<dbReference type="GO" id="GO:0047992">
    <property type="term" value="F:hydroxylysine kinase activity"/>
    <property type="evidence" value="ECO:0007669"/>
    <property type="project" value="UniProtKB-EC"/>
</dbReference>